<name>A0A921QFX8_SORBI</name>
<protein>
    <submittedName>
        <fullName evidence="2">Uncharacterized protein</fullName>
    </submittedName>
</protein>
<organism evidence="2 3">
    <name type="scientific">Sorghum bicolor</name>
    <name type="common">Sorghum</name>
    <name type="synonym">Sorghum vulgare</name>
    <dbReference type="NCBI Taxonomy" id="4558"/>
    <lineage>
        <taxon>Eukaryota</taxon>
        <taxon>Viridiplantae</taxon>
        <taxon>Streptophyta</taxon>
        <taxon>Embryophyta</taxon>
        <taxon>Tracheophyta</taxon>
        <taxon>Spermatophyta</taxon>
        <taxon>Magnoliopsida</taxon>
        <taxon>Liliopsida</taxon>
        <taxon>Poales</taxon>
        <taxon>Poaceae</taxon>
        <taxon>PACMAD clade</taxon>
        <taxon>Panicoideae</taxon>
        <taxon>Andropogonodae</taxon>
        <taxon>Andropogoneae</taxon>
        <taxon>Sorghinae</taxon>
        <taxon>Sorghum</taxon>
    </lineage>
</organism>
<evidence type="ECO:0000313" key="3">
    <source>
        <dbReference type="Proteomes" id="UP000807115"/>
    </source>
</evidence>
<evidence type="ECO:0000256" key="1">
    <source>
        <dbReference type="SAM" id="MobiDB-lite"/>
    </source>
</evidence>
<dbReference type="EMBL" id="CM027687">
    <property type="protein sequence ID" value="KAG0520801.1"/>
    <property type="molecule type" value="Genomic_DNA"/>
</dbReference>
<dbReference type="AlphaFoldDB" id="A0A921QFX8"/>
<accession>A0A921QFX8</accession>
<feature type="region of interest" description="Disordered" evidence="1">
    <location>
        <begin position="1"/>
        <end position="29"/>
    </location>
</feature>
<feature type="compositionally biased region" description="Basic residues" evidence="1">
    <location>
        <begin position="1"/>
        <end position="10"/>
    </location>
</feature>
<evidence type="ECO:0000313" key="2">
    <source>
        <dbReference type="EMBL" id="KAG0520801.1"/>
    </source>
</evidence>
<gene>
    <name evidence="2" type="ORF">BDA96_08G105300</name>
</gene>
<proteinExistence type="predicted"/>
<reference evidence="2" key="1">
    <citation type="journal article" date="2019" name="BMC Genomics">
        <title>A new reference genome for Sorghum bicolor reveals high levels of sequence similarity between sweet and grain genotypes: implications for the genetics of sugar metabolism.</title>
        <authorList>
            <person name="Cooper E.A."/>
            <person name="Brenton Z.W."/>
            <person name="Flinn B.S."/>
            <person name="Jenkins J."/>
            <person name="Shu S."/>
            <person name="Flowers D."/>
            <person name="Luo F."/>
            <person name="Wang Y."/>
            <person name="Xia P."/>
            <person name="Barry K."/>
            <person name="Daum C."/>
            <person name="Lipzen A."/>
            <person name="Yoshinaga Y."/>
            <person name="Schmutz J."/>
            <person name="Saski C."/>
            <person name="Vermerris W."/>
            <person name="Kresovich S."/>
        </authorList>
    </citation>
    <scope>NUCLEOTIDE SEQUENCE</scope>
</reference>
<dbReference type="Proteomes" id="UP000807115">
    <property type="component" value="Chromosome 8"/>
</dbReference>
<comment type="caution">
    <text evidence="2">The sequence shown here is derived from an EMBL/GenBank/DDBJ whole genome shotgun (WGS) entry which is preliminary data.</text>
</comment>
<reference evidence="2" key="2">
    <citation type="submission" date="2020-10" db="EMBL/GenBank/DDBJ databases">
        <authorList>
            <person name="Cooper E.A."/>
            <person name="Brenton Z.W."/>
            <person name="Flinn B.S."/>
            <person name="Jenkins J."/>
            <person name="Shu S."/>
            <person name="Flowers D."/>
            <person name="Luo F."/>
            <person name="Wang Y."/>
            <person name="Xia P."/>
            <person name="Barry K."/>
            <person name="Daum C."/>
            <person name="Lipzen A."/>
            <person name="Yoshinaga Y."/>
            <person name="Schmutz J."/>
            <person name="Saski C."/>
            <person name="Vermerris W."/>
            <person name="Kresovich S."/>
        </authorList>
    </citation>
    <scope>NUCLEOTIDE SEQUENCE</scope>
</reference>
<sequence length="64" mass="7244">MRTTRARHVPYSRTHGSTRRQSPQRQAKMSGVRVIQDGCAHALERLLPVHHQGMHVSFGCRDPG</sequence>